<accession>A0A1K1XEC2</accession>
<keyword evidence="3" id="KW-1185">Reference proteome</keyword>
<dbReference type="Proteomes" id="UP000182350">
    <property type="component" value="Unassembled WGS sequence"/>
</dbReference>
<dbReference type="AlphaFoldDB" id="A0A1K1XEC2"/>
<proteinExistence type="predicted"/>
<dbReference type="Pfam" id="PF17131">
    <property type="entry name" value="LolA_like"/>
    <property type="match status" value="1"/>
</dbReference>
<sequence length="254" mass="29605">MVFKLLLQGLVGVLLWTGLTQIQASQPNPRELLRQMEAVMRGDASYFEMTMTLQRPRYTREYALKGWEMGQDYSLILITAPARDAGTVFLKRQRDIWNYVPTIDRTIKMPPSMMSQAWMGSDFSNDDLVRDASVIDDYHHRLLREEPVDGRIAWVVELIPKPDTAIVWGRVLMWIDQQTHVQLRIENHDQDGQLASTLVFSDIGELGGRLLPRRMQMTPADRPDQHTLLEYQAADFNPELDERFFTRQNMQRVR</sequence>
<dbReference type="InterPro" id="IPR033399">
    <property type="entry name" value="TP_0789-like"/>
</dbReference>
<evidence type="ECO:0000259" key="1">
    <source>
        <dbReference type="Pfam" id="PF17131"/>
    </source>
</evidence>
<organism evidence="2 3">
    <name type="scientific">Marinospirillum alkaliphilum DSM 21637</name>
    <dbReference type="NCBI Taxonomy" id="1122209"/>
    <lineage>
        <taxon>Bacteria</taxon>
        <taxon>Pseudomonadati</taxon>
        <taxon>Pseudomonadota</taxon>
        <taxon>Gammaproteobacteria</taxon>
        <taxon>Oceanospirillales</taxon>
        <taxon>Oceanospirillaceae</taxon>
        <taxon>Marinospirillum</taxon>
    </lineage>
</organism>
<name>A0A1K1XEC2_9GAMM</name>
<reference evidence="2 3" key="1">
    <citation type="submission" date="2016-11" db="EMBL/GenBank/DDBJ databases">
        <authorList>
            <person name="Jaros S."/>
            <person name="Januszkiewicz K."/>
            <person name="Wedrychowicz H."/>
        </authorList>
    </citation>
    <scope>NUCLEOTIDE SEQUENCE [LARGE SCALE GENOMIC DNA]</scope>
    <source>
        <strain evidence="2 3">DSM 21637</strain>
    </source>
</reference>
<dbReference type="PANTHER" id="PTHR37507">
    <property type="entry name" value="SPORULATION PROTEIN YDCC"/>
    <property type="match status" value="1"/>
</dbReference>
<evidence type="ECO:0000313" key="3">
    <source>
        <dbReference type="Proteomes" id="UP000182350"/>
    </source>
</evidence>
<dbReference type="InterPro" id="IPR052944">
    <property type="entry name" value="Sporulation_related"/>
</dbReference>
<protein>
    <submittedName>
        <fullName evidence="2">Outer membrane lipoprotein-sorting protein</fullName>
    </submittedName>
</protein>
<feature type="domain" description="Uncharacterized protein TP-0789" evidence="1">
    <location>
        <begin position="70"/>
        <end position="252"/>
    </location>
</feature>
<keyword evidence="2" id="KW-0449">Lipoprotein</keyword>
<evidence type="ECO:0000313" key="2">
    <source>
        <dbReference type="EMBL" id="SFX48049.1"/>
    </source>
</evidence>
<dbReference type="CDD" id="cd16329">
    <property type="entry name" value="LolA_like"/>
    <property type="match status" value="1"/>
</dbReference>
<dbReference type="RefSeq" id="WP_072326077.1">
    <property type="nucleotide sequence ID" value="NZ_FPJW01000006.1"/>
</dbReference>
<dbReference type="PANTHER" id="PTHR37507:SF2">
    <property type="entry name" value="SPORULATION PROTEIN YDCC"/>
    <property type="match status" value="1"/>
</dbReference>
<gene>
    <name evidence="2" type="ORF">SAMN02745752_01793</name>
</gene>
<dbReference type="STRING" id="1122209.SAMN02745752_01793"/>
<dbReference type="Gene3D" id="2.50.20.10">
    <property type="entry name" value="Lipoprotein localisation LolA/LolB/LppX"/>
    <property type="match status" value="1"/>
</dbReference>
<dbReference type="EMBL" id="FPJW01000006">
    <property type="protein sequence ID" value="SFX48049.1"/>
    <property type="molecule type" value="Genomic_DNA"/>
</dbReference>